<proteinExistence type="inferred from homology"/>
<feature type="domain" description="ABC transporter" evidence="10">
    <location>
        <begin position="324"/>
        <end position="569"/>
    </location>
</feature>
<dbReference type="NCBIfam" id="NF007739">
    <property type="entry name" value="PRK10419.1"/>
    <property type="match status" value="2"/>
</dbReference>
<organism evidence="11 12">
    <name type="scientific">Frankia torreyi</name>
    <dbReference type="NCBI Taxonomy" id="1856"/>
    <lineage>
        <taxon>Bacteria</taxon>
        <taxon>Bacillati</taxon>
        <taxon>Actinomycetota</taxon>
        <taxon>Actinomycetes</taxon>
        <taxon>Frankiales</taxon>
        <taxon>Frankiaceae</taxon>
        <taxon>Frankia</taxon>
    </lineage>
</organism>
<keyword evidence="4" id="KW-1003">Cell membrane</keyword>
<dbReference type="PANTHER" id="PTHR43297">
    <property type="entry name" value="OLIGOPEPTIDE TRANSPORT ATP-BINDING PROTEIN APPD"/>
    <property type="match status" value="1"/>
</dbReference>
<protein>
    <submittedName>
        <fullName evidence="11">ATPase component of various ABC-type transport systems with duplicated ATPase domain</fullName>
    </submittedName>
</protein>
<dbReference type="EMBL" id="JYFN01000024">
    <property type="protein sequence ID" value="KJE22380.1"/>
    <property type="molecule type" value="Genomic_DNA"/>
</dbReference>
<keyword evidence="6" id="KW-0547">Nucleotide-binding</keyword>
<evidence type="ECO:0000256" key="3">
    <source>
        <dbReference type="ARBA" id="ARBA00022448"/>
    </source>
</evidence>
<dbReference type="InterPro" id="IPR003439">
    <property type="entry name" value="ABC_transporter-like_ATP-bd"/>
</dbReference>
<name>A0A0D8BEA1_9ACTN</name>
<keyword evidence="5" id="KW-0997">Cell inner membrane</keyword>
<keyword evidence="12" id="KW-1185">Reference proteome</keyword>
<dbReference type="PANTHER" id="PTHR43297:SF14">
    <property type="entry name" value="ATPASE AAA-TYPE CORE DOMAIN-CONTAINING PROTEIN"/>
    <property type="match status" value="1"/>
</dbReference>
<keyword evidence="9" id="KW-0472">Membrane</keyword>
<dbReference type="GO" id="GO:0016887">
    <property type="term" value="F:ATP hydrolysis activity"/>
    <property type="evidence" value="ECO:0007669"/>
    <property type="project" value="InterPro"/>
</dbReference>
<comment type="subcellular location">
    <subcellularLocation>
        <location evidence="1">Cell membrane</location>
        <topology evidence="1">Peripheral membrane protein</topology>
    </subcellularLocation>
</comment>
<dbReference type="AlphaFoldDB" id="A0A0D8BEA1"/>
<reference evidence="11 12" key="2">
    <citation type="journal article" date="2016" name="Genome Announc.">
        <title>Permanent Draft Genome Sequences for Two Variants of Frankia sp. Strain CpI1, the First Frankia Strain Isolated from Root Nodules of Comptonia peregrina.</title>
        <authorList>
            <person name="Oshone R."/>
            <person name="Hurst S.G.IV."/>
            <person name="Abebe-Akele F."/>
            <person name="Simpson S."/>
            <person name="Morris K."/>
            <person name="Thomas W.K."/>
            <person name="Tisa L.S."/>
        </authorList>
    </citation>
    <scope>NUCLEOTIDE SEQUENCE [LARGE SCALE GENOMIC DNA]</scope>
    <source>
        <strain evidence="12">CpI1-S</strain>
    </source>
</reference>
<reference evidence="12" key="1">
    <citation type="submission" date="2015-02" db="EMBL/GenBank/DDBJ databases">
        <title>Draft Genome of Frankia sp. CpI1-S.</title>
        <authorList>
            <person name="Oshone R.T."/>
            <person name="Ngom M."/>
            <person name="Ghodhbane-Gtari F."/>
            <person name="Gtari M."/>
            <person name="Morris K."/>
            <person name="Thomas K."/>
            <person name="Sen A."/>
            <person name="Tisa L.S."/>
        </authorList>
    </citation>
    <scope>NUCLEOTIDE SEQUENCE [LARGE SCALE GENOMIC DNA]</scope>
    <source>
        <strain evidence="12">CpI1-S</strain>
    </source>
</reference>
<dbReference type="Proteomes" id="UP000032545">
    <property type="component" value="Unassembled WGS sequence"/>
</dbReference>
<evidence type="ECO:0000256" key="4">
    <source>
        <dbReference type="ARBA" id="ARBA00022475"/>
    </source>
</evidence>
<dbReference type="GO" id="GO:0005524">
    <property type="term" value="F:ATP binding"/>
    <property type="evidence" value="ECO:0007669"/>
    <property type="project" value="UniProtKB-KW"/>
</dbReference>
<dbReference type="SMART" id="SM00382">
    <property type="entry name" value="AAA"/>
    <property type="match status" value="2"/>
</dbReference>
<dbReference type="CDD" id="cd03257">
    <property type="entry name" value="ABC_NikE_OppD_transporters"/>
    <property type="match status" value="2"/>
</dbReference>
<gene>
    <name evidence="11" type="ORF">FF36_03252</name>
</gene>
<dbReference type="Pfam" id="PF00005">
    <property type="entry name" value="ABC_tran"/>
    <property type="match status" value="2"/>
</dbReference>
<dbReference type="Gene3D" id="3.40.50.300">
    <property type="entry name" value="P-loop containing nucleotide triphosphate hydrolases"/>
    <property type="match status" value="2"/>
</dbReference>
<keyword evidence="3" id="KW-0813">Transport</keyword>
<evidence type="ECO:0000256" key="9">
    <source>
        <dbReference type="ARBA" id="ARBA00023136"/>
    </source>
</evidence>
<dbReference type="InterPro" id="IPR003593">
    <property type="entry name" value="AAA+_ATPase"/>
</dbReference>
<dbReference type="InterPro" id="IPR050388">
    <property type="entry name" value="ABC_Ni/Peptide_Import"/>
</dbReference>
<dbReference type="GO" id="GO:0015833">
    <property type="term" value="P:peptide transport"/>
    <property type="evidence" value="ECO:0007669"/>
    <property type="project" value="InterPro"/>
</dbReference>
<dbReference type="GO" id="GO:0005886">
    <property type="term" value="C:plasma membrane"/>
    <property type="evidence" value="ECO:0007669"/>
    <property type="project" value="UniProtKB-SubCell"/>
</dbReference>
<dbReference type="PATRIC" id="fig|1502723.3.peg.2666"/>
<dbReference type="PROSITE" id="PS50893">
    <property type="entry name" value="ABC_TRANSPORTER_2"/>
    <property type="match status" value="2"/>
</dbReference>
<dbReference type="SUPFAM" id="SSF52540">
    <property type="entry name" value="P-loop containing nucleoside triphosphate hydrolases"/>
    <property type="match status" value="2"/>
</dbReference>
<keyword evidence="7" id="KW-0067">ATP-binding</keyword>
<dbReference type="InterPro" id="IPR013563">
    <property type="entry name" value="Oligopep_ABC_C"/>
</dbReference>
<evidence type="ECO:0000256" key="6">
    <source>
        <dbReference type="ARBA" id="ARBA00022741"/>
    </source>
</evidence>
<dbReference type="PROSITE" id="PS00211">
    <property type="entry name" value="ABC_TRANSPORTER_1"/>
    <property type="match status" value="2"/>
</dbReference>
<feature type="domain" description="ABC transporter" evidence="10">
    <location>
        <begin position="20"/>
        <end position="268"/>
    </location>
</feature>
<evidence type="ECO:0000256" key="2">
    <source>
        <dbReference type="ARBA" id="ARBA00005417"/>
    </source>
</evidence>
<dbReference type="InterPro" id="IPR017871">
    <property type="entry name" value="ABC_transporter-like_CS"/>
</dbReference>
<evidence type="ECO:0000259" key="10">
    <source>
        <dbReference type="PROSITE" id="PS50893"/>
    </source>
</evidence>
<sequence length="595" mass="63415">MTPSVAGPADRDAVDRDTVLTLTDVRIHNDAADEELVHGVSLRLRRGGVVGIVGESGSGKSLTCKAVLGVLPEHIEVAGGSIELLGRDVTGLSRPEWTALRGTSISAVFQDPASYLNPSIRVGKQVQEVLRVKQGLSRAAAKQRAIELLDAVHLRDPDYVYEQYVHELSGGMLQRVLIAIAISLEPEVLIADEATTALDTTVQAGILDLLVELKERIGLSLIVVSHDLAVVAQLCDEVLVMREGHVVEQGPTAAILHAPQHEYTRLLVAEHEQYGLSAAASSASGPRLPVSEPVSVSVLEPVSVSVSVPAPRSSSAPESTEPVLRVDGLGVHFGRGRGRKQALEDASLVIRPGETVGVIGESGAGKSTLARAVLGLVRATAGSVHVGGRDVTHLSGRERRAFGRDGVVQYVFQDPLRSLDPEHTVAASVAEPLRIRGGFDRAAIDAAVRRQFRAVRLDESLLDRFPGELSGGQRQRVAIARALIGEPRLLILDEPVSALDSANRVAILELLRELRSTVDVAMLFISHDLGSVAGISDRTIVLYRSRIVEAGDTARIVTAPTHPYTRLLVGSAPTLTSGPTDRVQRERLRAGLAVS</sequence>
<comment type="caution">
    <text evidence="11">The sequence shown here is derived from an EMBL/GenBank/DDBJ whole genome shotgun (WGS) entry which is preliminary data.</text>
</comment>
<evidence type="ECO:0000256" key="5">
    <source>
        <dbReference type="ARBA" id="ARBA00022519"/>
    </source>
</evidence>
<evidence type="ECO:0000256" key="8">
    <source>
        <dbReference type="ARBA" id="ARBA00022967"/>
    </source>
</evidence>
<evidence type="ECO:0000313" key="12">
    <source>
        <dbReference type="Proteomes" id="UP000032545"/>
    </source>
</evidence>
<dbReference type="InterPro" id="IPR027417">
    <property type="entry name" value="P-loop_NTPase"/>
</dbReference>
<dbReference type="OrthoDB" id="8481147at2"/>
<evidence type="ECO:0000256" key="1">
    <source>
        <dbReference type="ARBA" id="ARBA00004202"/>
    </source>
</evidence>
<accession>A0A0D8BEA1</accession>
<dbReference type="RefSeq" id="WP_044885922.1">
    <property type="nucleotide sequence ID" value="NZ_JYFN01000024.1"/>
</dbReference>
<evidence type="ECO:0000256" key="7">
    <source>
        <dbReference type="ARBA" id="ARBA00022840"/>
    </source>
</evidence>
<dbReference type="Pfam" id="PF08352">
    <property type="entry name" value="oligo_HPY"/>
    <property type="match status" value="2"/>
</dbReference>
<keyword evidence="8" id="KW-1278">Translocase</keyword>
<evidence type="ECO:0000313" key="11">
    <source>
        <dbReference type="EMBL" id="KJE22380.1"/>
    </source>
</evidence>
<comment type="similarity">
    <text evidence="2">Belongs to the ABC transporter superfamily.</text>
</comment>